<dbReference type="SMART" id="SM00710">
    <property type="entry name" value="PbH1"/>
    <property type="match status" value="6"/>
</dbReference>
<dbReference type="InterPro" id="IPR022441">
    <property type="entry name" value="Para_beta_helix_rpt-2"/>
</dbReference>
<feature type="domain" description="Periplasmic copper-binding protein NosD beta helix" evidence="1">
    <location>
        <begin position="131"/>
        <end position="293"/>
    </location>
</feature>
<evidence type="ECO:0000259" key="1">
    <source>
        <dbReference type="Pfam" id="PF05048"/>
    </source>
</evidence>
<dbReference type="InterPro" id="IPR007742">
    <property type="entry name" value="NosD_dom"/>
</dbReference>
<comment type="caution">
    <text evidence="2">The sequence shown here is derived from an EMBL/GenBank/DDBJ whole genome shotgun (WGS) entry which is preliminary data.</text>
</comment>
<sequence length="309" mass="32602">GTAAEWNDDHTIADVDKPKVPATFVIAASNSLDTVRADYVCDGTDDQVTINGALGDLPAQGGKILLLEGTYDISAAITITDDDITIQGCGKNTRLAASADVSMLTANNVSGLIVRDLYFYGFGFGGVANIGVYFTTVTGSKIENCWFENTAGEQALRLHTNSHRCIVSACIFLFNWAASIQVSNSNYCVISGNTFDESTTAIDLVGSDFNTITANTLFDSINNGVFLTSSDDNVISSNTIFTAQGGTVGVRIFSGSERNTVIGNQISAVVDDVLIADAGSDWNHITNNYFLNGGITDGAPNTIQTNNAP</sequence>
<dbReference type="InterPro" id="IPR011050">
    <property type="entry name" value="Pectin_lyase_fold/virulence"/>
</dbReference>
<dbReference type="Gene3D" id="2.160.20.10">
    <property type="entry name" value="Single-stranded right-handed beta-helix, Pectin lyase-like"/>
    <property type="match status" value="1"/>
</dbReference>
<gene>
    <name evidence="2" type="ORF">S01H4_20729</name>
</gene>
<reference evidence="2" key="1">
    <citation type="journal article" date="2014" name="Front. Microbiol.">
        <title>High frequency of phylogenetically diverse reductive dehalogenase-homologous genes in deep subseafloor sedimentary metagenomes.</title>
        <authorList>
            <person name="Kawai M."/>
            <person name="Futagami T."/>
            <person name="Toyoda A."/>
            <person name="Takaki Y."/>
            <person name="Nishi S."/>
            <person name="Hori S."/>
            <person name="Arai W."/>
            <person name="Tsubouchi T."/>
            <person name="Morono Y."/>
            <person name="Uchiyama I."/>
            <person name="Ito T."/>
            <person name="Fujiyama A."/>
            <person name="Inagaki F."/>
            <person name="Takami H."/>
        </authorList>
    </citation>
    <scope>NUCLEOTIDE SEQUENCE</scope>
    <source>
        <strain evidence="2">Expedition CK06-06</strain>
    </source>
</reference>
<accession>X0ZC88</accession>
<dbReference type="EMBL" id="BART01009343">
    <property type="protein sequence ID" value="GAG66874.1"/>
    <property type="molecule type" value="Genomic_DNA"/>
</dbReference>
<organism evidence="2">
    <name type="scientific">marine sediment metagenome</name>
    <dbReference type="NCBI Taxonomy" id="412755"/>
    <lineage>
        <taxon>unclassified sequences</taxon>
        <taxon>metagenomes</taxon>
        <taxon>ecological metagenomes</taxon>
    </lineage>
</organism>
<dbReference type="Pfam" id="PF05048">
    <property type="entry name" value="NosD"/>
    <property type="match status" value="1"/>
</dbReference>
<dbReference type="InterPro" id="IPR006626">
    <property type="entry name" value="PbH1"/>
</dbReference>
<protein>
    <recommendedName>
        <fullName evidence="1">Periplasmic copper-binding protein NosD beta helix domain-containing protein</fullName>
    </recommendedName>
</protein>
<name>X0ZC88_9ZZZZ</name>
<dbReference type="NCBIfam" id="TIGR03804">
    <property type="entry name" value="para_beta_helix"/>
    <property type="match status" value="1"/>
</dbReference>
<dbReference type="InterPro" id="IPR012334">
    <property type="entry name" value="Pectin_lyas_fold"/>
</dbReference>
<dbReference type="AlphaFoldDB" id="X0ZC88"/>
<proteinExistence type="predicted"/>
<dbReference type="SUPFAM" id="SSF51126">
    <property type="entry name" value="Pectin lyase-like"/>
    <property type="match status" value="1"/>
</dbReference>
<feature type="non-terminal residue" evidence="2">
    <location>
        <position position="1"/>
    </location>
</feature>
<evidence type="ECO:0000313" key="2">
    <source>
        <dbReference type="EMBL" id="GAG66874.1"/>
    </source>
</evidence>